<feature type="domain" description="TPX2 central" evidence="2">
    <location>
        <begin position="197"/>
        <end position="321"/>
    </location>
</feature>
<name>A0AAV8TZL6_9ROSI</name>
<evidence type="ECO:0000259" key="2">
    <source>
        <dbReference type="Pfam" id="PF12214"/>
    </source>
</evidence>
<dbReference type="InterPro" id="IPR027330">
    <property type="entry name" value="TPX2_central_dom"/>
</dbReference>
<protein>
    <recommendedName>
        <fullName evidence="2">TPX2 central domain-containing protein</fullName>
    </recommendedName>
</protein>
<dbReference type="EMBL" id="JAIWQS010000002">
    <property type="protein sequence ID" value="KAJ8771499.1"/>
    <property type="molecule type" value="Genomic_DNA"/>
</dbReference>
<dbReference type="GO" id="GO:0005819">
    <property type="term" value="C:spindle"/>
    <property type="evidence" value="ECO:0007669"/>
    <property type="project" value="InterPro"/>
</dbReference>
<reference evidence="3 4" key="1">
    <citation type="submission" date="2021-09" db="EMBL/GenBank/DDBJ databases">
        <title>Genomic insights and catalytic innovation underlie evolution of tropane alkaloids biosynthesis.</title>
        <authorList>
            <person name="Wang Y.-J."/>
            <person name="Tian T."/>
            <person name="Huang J.-P."/>
            <person name="Huang S.-X."/>
        </authorList>
    </citation>
    <scope>NUCLEOTIDE SEQUENCE [LARGE SCALE GENOMIC DNA]</scope>
    <source>
        <strain evidence="3">KIB-2018</strain>
        <tissue evidence="3">Leaf</tissue>
    </source>
</reference>
<comment type="caution">
    <text evidence="3">The sequence shown here is derived from an EMBL/GenBank/DDBJ whole genome shotgun (WGS) entry which is preliminary data.</text>
</comment>
<sequence length="413" mass="47608">MEEFFDETFCFEEIDFDYEFDAPKFFDFARTETDSEAGEAELWFQNAGNYPPSHWNWGLDLHFESASNHNPDMDTAGCEPCIYTTKQSRGLESCNHMDEDHQRVKPKSPLSEDSRFMSPTANQLARQNHTSEFRCPRLLRGSFAHGATKRQKLESGYLCKVSRLKHQAQFVHKAPQKTLVQDQQVDPNPAPVGARPKVTIPREPNLETAYRAKLHRMKLRSAENQKQKARTFKARPLNKKILRAPSMPRCRKSTPQMPEFQEFHLRTSERAMQHVFVNASTIPNLNPGSLNKISDSQRVNSVSKEKFEVRDKIRTRCLGKKELNCPATKVYPEPEDLPIELFNKLSLTSEVHTKSKFRVFSEGSKENTPGSLTLMKEITSIAKLERRAPNRRQCGDDWRIPPQMNVNRSLALR</sequence>
<accession>A0AAV8TZL6</accession>
<keyword evidence="4" id="KW-1185">Reference proteome</keyword>
<dbReference type="InterPro" id="IPR009675">
    <property type="entry name" value="TPX2_fam"/>
</dbReference>
<evidence type="ECO:0000313" key="3">
    <source>
        <dbReference type="EMBL" id="KAJ8771499.1"/>
    </source>
</evidence>
<gene>
    <name evidence="3" type="ORF">K2173_026676</name>
</gene>
<dbReference type="Pfam" id="PF12214">
    <property type="entry name" value="TPX2_importin"/>
    <property type="match status" value="1"/>
</dbReference>
<evidence type="ECO:0000313" key="4">
    <source>
        <dbReference type="Proteomes" id="UP001159364"/>
    </source>
</evidence>
<feature type="region of interest" description="Disordered" evidence="1">
    <location>
        <begin position="96"/>
        <end position="115"/>
    </location>
</feature>
<dbReference type="PANTHER" id="PTHR14326">
    <property type="entry name" value="TARGETING PROTEIN FOR XKLP2"/>
    <property type="match status" value="1"/>
</dbReference>
<dbReference type="GO" id="GO:0090307">
    <property type="term" value="P:mitotic spindle assembly"/>
    <property type="evidence" value="ECO:0007669"/>
    <property type="project" value="TreeGrafter"/>
</dbReference>
<dbReference type="GO" id="GO:0060236">
    <property type="term" value="P:regulation of mitotic spindle organization"/>
    <property type="evidence" value="ECO:0007669"/>
    <property type="project" value="InterPro"/>
</dbReference>
<dbReference type="GO" id="GO:0008017">
    <property type="term" value="F:microtubule binding"/>
    <property type="evidence" value="ECO:0007669"/>
    <property type="project" value="TreeGrafter"/>
</dbReference>
<evidence type="ECO:0000256" key="1">
    <source>
        <dbReference type="SAM" id="MobiDB-lite"/>
    </source>
</evidence>
<proteinExistence type="predicted"/>
<dbReference type="GO" id="GO:0030295">
    <property type="term" value="F:protein kinase activator activity"/>
    <property type="evidence" value="ECO:0007669"/>
    <property type="project" value="TreeGrafter"/>
</dbReference>
<dbReference type="PANTHER" id="PTHR14326:SF55">
    <property type="entry name" value="CELL CYCLE REGULATED MICROTUBULE ASSOCIATED PROTEIN"/>
    <property type="match status" value="1"/>
</dbReference>
<feature type="region of interest" description="Disordered" evidence="1">
    <location>
        <begin position="179"/>
        <end position="198"/>
    </location>
</feature>
<organism evidence="3 4">
    <name type="scientific">Erythroxylum novogranatense</name>
    <dbReference type="NCBI Taxonomy" id="1862640"/>
    <lineage>
        <taxon>Eukaryota</taxon>
        <taxon>Viridiplantae</taxon>
        <taxon>Streptophyta</taxon>
        <taxon>Embryophyta</taxon>
        <taxon>Tracheophyta</taxon>
        <taxon>Spermatophyta</taxon>
        <taxon>Magnoliopsida</taxon>
        <taxon>eudicotyledons</taxon>
        <taxon>Gunneridae</taxon>
        <taxon>Pentapetalae</taxon>
        <taxon>rosids</taxon>
        <taxon>fabids</taxon>
        <taxon>Malpighiales</taxon>
        <taxon>Erythroxylaceae</taxon>
        <taxon>Erythroxylum</taxon>
    </lineage>
</organism>
<dbReference type="Proteomes" id="UP001159364">
    <property type="component" value="Linkage Group LG02"/>
</dbReference>
<dbReference type="GO" id="GO:0005880">
    <property type="term" value="C:nuclear microtubule"/>
    <property type="evidence" value="ECO:0007669"/>
    <property type="project" value="TreeGrafter"/>
</dbReference>
<dbReference type="AlphaFoldDB" id="A0AAV8TZL6"/>